<evidence type="ECO:0000313" key="4">
    <source>
        <dbReference type="Proteomes" id="UP000030746"/>
    </source>
</evidence>
<dbReference type="PANTHER" id="PTHR46517">
    <property type="entry name" value="FRUCTOSE-2,6-BISPHOSPHATASE TIGAR"/>
    <property type="match status" value="1"/>
</dbReference>
<dbReference type="OMA" id="PTIQCVC"/>
<protein>
    <submittedName>
        <fullName evidence="3">Uncharacterized protein</fullName>
    </submittedName>
</protein>
<dbReference type="InterPro" id="IPR051695">
    <property type="entry name" value="Phosphoglycerate_Mutase"/>
</dbReference>
<reference evidence="3 4" key="1">
    <citation type="journal article" date="2013" name="Nature">
        <title>Insights into bilaterian evolution from three spiralian genomes.</title>
        <authorList>
            <person name="Simakov O."/>
            <person name="Marletaz F."/>
            <person name="Cho S.J."/>
            <person name="Edsinger-Gonzales E."/>
            <person name="Havlak P."/>
            <person name="Hellsten U."/>
            <person name="Kuo D.H."/>
            <person name="Larsson T."/>
            <person name="Lv J."/>
            <person name="Arendt D."/>
            <person name="Savage R."/>
            <person name="Osoegawa K."/>
            <person name="de Jong P."/>
            <person name="Grimwood J."/>
            <person name="Chapman J.A."/>
            <person name="Shapiro H."/>
            <person name="Aerts A."/>
            <person name="Otillar R.P."/>
            <person name="Terry A.Y."/>
            <person name="Boore J.L."/>
            <person name="Grigoriev I.V."/>
            <person name="Lindberg D.R."/>
            <person name="Seaver E.C."/>
            <person name="Weisblat D.A."/>
            <person name="Putnam N.H."/>
            <person name="Rokhsar D.S."/>
        </authorList>
    </citation>
    <scope>NUCLEOTIDE SEQUENCE [LARGE SCALE GENOMIC DNA]</scope>
</reference>
<dbReference type="InterPro" id="IPR029033">
    <property type="entry name" value="His_PPase_superfam"/>
</dbReference>
<accession>V4BKJ0</accession>
<dbReference type="SUPFAM" id="SSF53254">
    <property type="entry name" value="Phosphoglycerate mutase-like"/>
    <property type="match status" value="1"/>
</dbReference>
<dbReference type="InterPro" id="IPR013078">
    <property type="entry name" value="His_Pase_superF_clade-1"/>
</dbReference>
<name>V4BKJ0_LOTGI</name>
<keyword evidence="4" id="KW-1185">Reference proteome</keyword>
<evidence type="ECO:0000256" key="2">
    <source>
        <dbReference type="PIRSR" id="PIRSR613078-2"/>
    </source>
</evidence>
<dbReference type="Proteomes" id="UP000030746">
    <property type="component" value="Unassembled WGS sequence"/>
</dbReference>
<proteinExistence type="predicted"/>
<dbReference type="Pfam" id="PF00300">
    <property type="entry name" value="His_Phos_1"/>
    <property type="match status" value="1"/>
</dbReference>
<evidence type="ECO:0000313" key="3">
    <source>
        <dbReference type="EMBL" id="ESO89104.1"/>
    </source>
</evidence>
<feature type="binding site" evidence="2">
    <location>
        <position position="34"/>
    </location>
    <ligand>
        <name>substrate</name>
    </ligand>
</feature>
<dbReference type="GO" id="GO:0043456">
    <property type="term" value="P:regulation of pentose-phosphate shunt"/>
    <property type="evidence" value="ECO:0007669"/>
    <property type="project" value="TreeGrafter"/>
</dbReference>
<dbReference type="CTD" id="20251344"/>
<organism evidence="3 4">
    <name type="scientific">Lottia gigantea</name>
    <name type="common">Giant owl limpet</name>
    <dbReference type="NCBI Taxonomy" id="225164"/>
    <lineage>
        <taxon>Eukaryota</taxon>
        <taxon>Metazoa</taxon>
        <taxon>Spiralia</taxon>
        <taxon>Lophotrochozoa</taxon>
        <taxon>Mollusca</taxon>
        <taxon>Gastropoda</taxon>
        <taxon>Patellogastropoda</taxon>
        <taxon>Lottioidea</taxon>
        <taxon>Lottiidae</taxon>
        <taxon>Lottia</taxon>
    </lineage>
</organism>
<dbReference type="PANTHER" id="PTHR46517:SF1">
    <property type="entry name" value="FRUCTOSE-2,6-BISPHOSPHATASE TIGAR"/>
    <property type="match status" value="1"/>
</dbReference>
<dbReference type="GeneID" id="20251344"/>
<feature type="non-terminal residue" evidence="3">
    <location>
        <position position="229"/>
    </location>
</feature>
<gene>
    <name evidence="3" type="ORF">LOTGIDRAFT_56344</name>
</gene>
<dbReference type="GO" id="GO:0004331">
    <property type="term" value="F:fructose-2,6-bisphosphate 2-phosphatase activity"/>
    <property type="evidence" value="ECO:0007669"/>
    <property type="project" value="TreeGrafter"/>
</dbReference>
<evidence type="ECO:0000256" key="1">
    <source>
        <dbReference type="ARBA" id="ARBA00022801"/>
    </source>
</evidence>
<dbReference type="STRING" id="225164.V4BKJ0"/>
<sequence>DTDLSNFGLEQAQLVANRLRNERFTHVYTSDLTRAAGTAQTIVDTNKVCKCPLIKDKRLRERKFGVVEGKTYREFALEARKENIALPAFTPRGGEKVEQVVTDGEIKMSITCPKYTSTGCPNVSLSPLLEKRFSSISSASSGRNNSFDESDNQQCIADILIVSHGGFLKEFIRHFIEDLHCKIPGGKCYALRVGPNTSMSKFTVSFENGCDKPVVTCLLIHDKDHLRNL</sequence>
<dbReference type="Gene3D" id="3.40.50.1240">
    <property type="entry name" value="Phosphoglycerate mutase-like"/>
    <property type="match status" value="1"/>
</dbReference>
<dbReference type="GO" id="GO:0045820">
    <property type="term" value="P:negative regulation of glycolytic process"/>
    <property type="evidence" value="ECO:0007669"/>
    <property type="project" value="TreeGrafter"/>
</dbReference>
<dbReference type="AlphaFoldDB" id="V4BKJ0"/>
<dbReference type="GO" id="GO:0005829">
    <property type="term" value="C:cytosol"/>
    <property type="evidence" value="ECO:0007669"/>
    <property type="project" value="TreeGrafter"/>
</dbReference>
<dbReference type="OrthoDB" id="354304at2759"/>
<dbReference type="CDD" id="cd07067">
    <property type="entry name" value="HP_PGM_like"/>
    <property type="match status" value="1"/>
</dbReference>
<dbReference type="KEGG" id="lgi:LOTGIDRAFT_56344"/>
<dbReference type="HOGENOM" id="CLU_033323_16_0_1"/>
<feature type="non-terminal residue" evidence="3">
    <location>
        <position position="1"/>
    </location>
</feature>
<dbReference type="RefSeq" id="XP_009059927.1">
    <property type="nucleotide sequence ID" value="XM_009061679.1"/>
</dbReference>
<dbReference type="EMBL" id="KB202619">
    <property type="protein sequence ID" value="ESO89104.1"/>
    <property type="molecule type" value="Genomic_DNA"/>
</dbReference>
<keyword evidence="1" id="KW-0378">Hydrolase</keyword>